<name>A0ACC1NC21_9HYPO</name>
<gene>
    <name evidence="1" type="ORF">NQ176_g4717</name>
</gene>
<dbReference type="Proteomes" id="UP001143910">
    <property type="component" value="Unassembled WGS sequence"/>
</dbReference>
<accession>A0ACC1NC21</accession>
<keyword evidence="2" id="KW-1185">Reference proteome</keyword>
<proteinExistence type="predicted"/>
<protein>
    <submittedName>
        <fullName evidence="1">Uncharacterized protein</fullName>
    </submittedName>
</protein>
<organism evidence="1 2">
    <name type="scientific">Zarea fungicola</name>
    <dbReference type="NCBI Taxonomy" id="93591"/>
    <lineage>
        <taxon>Eukaryota</taxon>
        <taxon>Fungi</taxon>
        <taxon>Dikarya</taxon>
        <taxon>Ascomycota</taxon>
        <taxon>Pezizomycotina</taxon>
        <taxon>Sordariomycetes</taxon>
        <taxon>Hypocreomycetidae</taxon>
        <taxon>Hypocreales</taxon>
        <taxon>Cordycipitaceae</taxon>
        <taxon>Zarea</taxon>
    </lineage>
</organism>
<evidence type="ECO:0000313" key="2">
    <source>
        <dbReference type="Proteomes" id="UP001143910"/>
    </source>
</evidence>
<evidence type="ECO:0000313" key="1">
    <source>
        <dbReference type="EMBL" id="KAJ2976827.1"/>
    </source>
</evidence>
<comment type="caution">
    <text evidence="1">The sequence shown here is derived from an EMBL/GenBank/DDBJ whole genome shotgun (WGS) entry which is preliminary data.</text>
</comment>
<dbReference type="EMBL" id="JANJQO010000535">
    <property type="protein sequence ID" value="KAJ2976827.1"/>
    <property type="molecule type" value="Genomic_DNA"/>
</dbReference>
<sequence>MTVQQHVLNWLYSVLTSEYHDVNRCYDGIARVLSRYPTLSPRTDVYTSPDGTSALLLHLSGTLPVNFRGNTYRFPLSIWIPHAYPREPPMIYVTPTQTMVIRAGQHVDPQGQVYHPYLVGWQQFWDKSTLQDFLAILADVFAKEPPVVARQQGPPLQPQGSTETPPPIPPLPAEMTGRPTQLSREQESRPPLPPKSPQDSVTSSGPPLPALPPTSPSIIRAKAITL</sequence>
<reference evidence="1" key="1">
    <citation type="submission" date="2022-08" db="EMBL/GenBank/DDBJ databases">
        <title>Genome Sequence of Lecanicillium fungicola.</title>
        <authorList>
            <person name="Buettner E."/>
        </authorList>
    </citation>
    <scope>NUCLEOTIDE SEQUENCE</scope>
    <source>
        <strain evidence="1">Babe33</strain>
    </source>
</reference>